<reference evidence="8 9" key="1">
    <citation type="submission" date="2023-01" db="EMBL/GenBank/DDBJ databases">
        <authorList>
            <person name="Whitehead M."/>
        </authorList>
    </citation>
    <scope>NUCLEOTIDE SEQUENCE [LARGE SCALE GENOMIC DNA]</scope>
</reference>
<dbReference type="SMART" id="SM00980">
    <property type="entry name" value="THAP"/>
    <property type="match status" value="1"/>
</dbReference>
<dbReference type="GO" id="GO:0003677">
    <property type="term" value="F:DNA binding"/>
    <property type="evidence" value="ECO:0007669"/>
    <property type="project" value="UniProtKB-UniRule"/>
</dbReference>
<evidence type="ECO:0000259" key="7">
    <source>
        <dbReference type="PROSITE" id="PS50950"/>
    </source>
</evidence>
<dbReference type="Proteomes" id="UP001160148">
    <property type="component" value="Unassembled WGS sequence"/>
</dbReference>
<dbReference type="Pfam" id="PF05485">
    <property type="entry name" value="THAP"/>
    <property type="match status" value="1"/>
</dbReference>
<dbReference type="SMART" id="SM00692">
    <property type="entry name" value="DM3"/>
    <property type="match status" value="1"/>
</dbReference>
<dbReference type="InterPro" id="IPR021896">
    <property type="entry name" value="THAP9-like_HTH"/>
</dbReference>
<dbReference type="PANTHER" id="PTHR46927">
    <property type="entry name" value="AGAP005574-PA"/>
    <property type="match status" value="1"/>
</dbReference>
<dbReference type="GO" id="GO:0008270">
    <property type="term" value="F:zinc ion binding"/>
    <property type="evidence" value="ECO:0007669"/>
    <property type="project" value="UniProtKB-KW"/>
</dbReference>
<organism evidence="8 9">
    <name type="scientific">Macrosiphum euphorbiae</name>
    <name type="common">potato aphid</name>
    <dbReference type="NCBI Taxonomy" id="13131"/>
    <lineage>
        <taxon>Eukaryota</taxon>
        <taxon>Metazoa</taxon>
        <taxon>Ecdysozoa</taxon>
        <taxon>Arthropoda</taxon>
        <taxon>Hexapoda</taxon>
        <taxon>Insecta</taxon>
        <taxon>Pterygota</taxon>
        <taxon>Neoptera</taxon>
        <taxon>Paraneoptera</taxon>
        <taxon>Hemiptera</taxon>
        <taxon>Sternorrhyncha</taxon>
        <taxon>Aphidomorpha</taxon>
        <taxon>Aphidoidea</taxon>
        <taxon>Aphididae</taxon>
        <taxon>Macrosiphini</taxon>
        <taxon>Macrosiphum</taxon>
    </lineage>
</organism>
<feature type="domain" description="THAP-type" evidence="7">
    <location>
        <begin position="1"/>
        <end position="84"/>
    </location>
</feature>
<gene>
    <name evidence="8" type="ORF">MEUPH1_LOCUS11151</name>
</gene>
<feature type="coiled-coil region" evidence="6">
    <location>
        <begin position="193"/>
        <end position="227"/>
    </location>
</feature>
<evidence type="ECO:0000256" key="1">
    <source>
        <dbReference type="ARBA" id="ARBA00022723"/>
    </source>
</evidence>
<keyword evidence="6" id="KW-0175">Coiled coil</keyword>
<dbReference type="EMBL" id="CARXXK010000002">
    <property type="protein sequence ID" value="CAI6355276.1"/>
    <property type="molecule type" value="Genomic_DNA"/>
</dbReference>
<evidence type="ECO:0000313" key="9">
    <source>
        <dbReference type="Proteomes" id="UP001160148"/>
    </source>
</evidence>
<dbReference type="PANTHER" id="PTHR46927:SF2">
    <property type="entry name" value="THAP DOMAIN-CONTAINING PROTEIN 8"/>
    <property type="match status" value="1"/>
</dbReference>
<evidence type="ECO:0000256" key="5">
    <source>
        <dbReference type="PROSITE-ProRule" id="PRU00309"/>
    </source>
</evidence>
<sequence>MPVSCSVHRCTNRQIRGGSKHFFKFPLKDPNKQQLWLDAVKRKGFNPNNSSRVCSDHFLRSDFVPRPGGSYKLMLKGESVPSLLMSGNLEPNKKMCNIEAIHETPLQSTSMTITPNLNPTILKSQKSIESVAINLSVTSTPPNVSLTPIKTPHSISPLLKTPSKCIQHSPTLVTPARRLNFPKSPITHSTPTKTKLKKKLKLLQQRVRRQRLKINSLQQLLKSLKQKGLLNSDDGEAISSKFEGLSQEIFINQLKNCKRHAKGHRYSAEIKKFALTLHYYSPKAYQYCRLVKLQFLYTNVSQKYTKICLHGLTYF</sequence>
<dbReference type="PROSITE" id="PS50950">
    <property type="entry name" value="ZF_THAP"/>
    <property type="match status" value="1"/>
</dbReference>
<keyword evidence="4 5" id="KW-0238">DNA-binding</keyword>
<keyword evidence="2 5" id="KW-0863">Zinc-finger</keyword>
<keyword evidence="1" id="KW-0479">Metal-binding</keyword>
<dbReference type="InterPro" id="IPR052224">
    <property type="entry name" value="THAP_domain_protein"/>
</dbReference>
<evidence type="ECO:0000256" key="3">
    <source>
        <dbReference type="ARBA" id="ARBA00022833"/>
    </source>
</evidence>
<protein>
    <recommendedName>
        <fullName evidence="7">THAP-type domain-containing protein</fullName>
    </recommendedName>
</protein>
<comment type="caution">
    <text evidence="8">The sequence shown here is derived from an EMBL/GenBank/DDBJ whole genome shotgun (WGS) entry which is preliminary data.</text>
</comment>
<keyword evidence="9" id="KW-1185">Reference proteome</keyword>
<dbReference type="AlphaFoldDB" id="A0AAV0WHG1"/>
<evidence type="ECO:0000256" key="4">
    <source>
        <dbReference type="ARBA" id="ARBA00023125"/>
    </source>
</evidence>
<evidence type="ECO:0000256" key="2">
    <source>
        <dbReference type="ARBA" id="ARBA00022771"/>
    </source>
</evidence>
<dbReference type="InterPro" id="IPR006612">
    <property type="entry name" value="THAP_Znf"/>
</dbReference>
<evidence type="ECO:0000313" key="8">
    <source>
        <dbReference type="EMBL" id="CAI6355276.1"/>
    </source>
</evidence>
<name>A0AAV0WHG1_9HEMI</name>
<evidence type="ECO:0000256" key="6">
    <source>
        <dbReference type="SAM" id="Coils"/>
    </source>
</evidence>
<dbReference type="Pfam" id="PF12017">
    <property type="entry name" value="Tnp_P_element"/>
    <property type="match status" value="1"/>
</dbReference>
<dbReference type="Gene3D" id="6.20.210.20">
    <property type="entry name" value="THAP domain"/>
    <property type="match status" value="1"/>
</dbReference>
<accession>A0AAV0WHG1</accession>
<dbReference type="SUPFAM" id="SSF57716">
    <property type="entry name" value="Glucocorticoid receptor-like (DNA-binding domain)"/>
    <property type="match status" value="1"/>
</dbReference>
<dbReference type="InterPro" id="IPR038441">
    <property type="entry name" value="THAP_Znf_sf"/>
</dbReference>
<keyword evidence="3" id="KW-0862">Zinc</keyword>
<proteinExistence type="predicted"/>